<evidence type="ECO:0000313" key="3">
    <source>
        <dbReference type="Proteomes" id="UP001610728"/>
    </source>
</evidence>
<sequence>MQLIHAIVALVAASQATAITSNANLVARSGVAEAANMKDKRGEEEEKKKEVKCFDQCSPHPGQNLCHESAPCLYISGQSKYYCGCPAGLKPNDISAGNAFRLPWSGQEGRVFVKPGVSCYNRCDDILTCEEVTVQPQCF</sequence>
<feature type="signal peptide" evidence="1">
    <location>
        <begin position="1"/>
        <end position="18"/>
    </location>
</feature>
<feature type="chain" id="PRO_5046577969" evidence="1">
    <location>
        <begin position="19"/>
        <end position="139"/>
    </location>
</feature>
<dbReference type="Proteomes" id="UP001610728">
    <property type="component" value="Unassembled WGS sequence"/>
</dbReference>
<evidence type="ECO:0000256" key="1">
    <source>
        <dbReference type="SAM" id="SignalP"/>
    </source>
</evidence>
<keyword evidence="1" id="KW-0732">Signal</keyword>
<dbReference type="EMBL" id="JABSNW010000007">
    <property type="protein sequence ID" value="KAL2885799.1"/>
    <property type="molecule type" value="Genomic_DNA"/>
</dbReference>
<dbReference type="RefSeq" id="XP_070856979.1">
    <property type="nucleotide sequence ID" value="XM_071001287.1"/>
</dbReference>
<reference evidence="2 3" key="1">
    <citation type="submission" date="2020-05" db="EMBL/GenBank/DDBJ databases">
        <title>Ceratocystis lukuohia genome.</title>
        <authorList>
            <person name="Harrington T.C."/>
            <person name="Kim K."/>
            <person name="Mayers C.G."/>
        </authorList>
    </citation>
    <scope>NUCLEOTIDE SEQUENCE [LARGE SCALE GENOMIC DNA]</scope>
    <source>
        <strain evidence="2 3">C4212</strain>
    </source>
</reference>
<protein>
    <submittedName>
        <fullName evidence="2">Uncharacterized protein</fullName>
    </submittedName>
</protein>
<organism evidence="2 3">
    <name type="scientific">Ceratocystis lukuohia</name>
    <dbReference type="NCBI Taxonomy" id="2019550"/>
    <lineage>
        <taxon>Eukaryota</taxon>
        <taxon>Fungi</taxon>
        <taxon>Dikarya</taxon>
        <taxon>Ascomycota</taxon>
        <taxon>Pezizomycotina</taxon>
        <taxon>Sordariomycetes</taxon>
        <taxon>Hypocreomycetidae</taxon>
        <taxon>Microascales</taxon>
        <taxon>Ceratocystidaceae</taxon>
        <taxon>Ceratocystis</taxon>
    </lineage>
</organism>
<gene>
    <name evidence="2" type="ORF">HOO65_070261</name>
</gene>
<keyword evidence="3" id="KW-1185">Reference proteome</keyword>
<proteinExistence type="predicted"/>
<name>A0ABR4MC08_9PEZI</name>
<accession>A0ABR4MC08</accession>
<evidence type="ECO:0000313" key="2">
    <source>
        <dbReference type="EMBL" id="KAL2885799.1"/>
    </source>
</evidence>
<comment type="caution">
    <text evidence="2">The sequence shown here is derived from an EMBL/GenBank/DDBJ whole genome shotgun (WGS) entry which is preliminary data.</text>
</comment>
<dbReference type="GeneID" id="98120366"/>